<name>A0A9K3J789_HELAN</name>
<reference evidence="2" key="2">
    <citation type="submission" date="2020-06" db="EMBL/GenBank/DDBJ databases">
        <title>Helianthus annuus Genome sequencing and assembly Release 2.</title>
        <authorList>
            <person name="Gouzy J."/>
            <person name="Langlade N."/>
            <person name="Munos S."/>
        </authorList>
    </citation>
    <scope>NUCLEOTIDE SEQUENCE</scope>
    <source>
        <tissue evidence="2">Leaves</tissue>
    </source>
</reference>
<protein>
    <submittedName>
        <fullName evidence="2">Uncharacterized protein</fullName>
    </submittedName>
</protein>
<evidence type="ECO:0000313" key="3">
    <source>
        <dbReference type="Proteomes" id="UP000215914"/>
    </source>
</evidence>
<dbReference type="Gramene" id="mRNA:HanXRQr2_Chr04g0159661">
    <property type="protein sequence ID" value="CDS:HanXRQr2_Chr04g0159661.1"/>
    <property type="gene ID" value="HanXRQr2_Chr04g0159661"/>
</dbReference>
<comment type="caution">
    <text evidence="2">The sequence shown here is derived from an EMBL/GenBank/DDBJ whole genome shotgun (WGS) entry which is preliminary data.</text>
</comment>
<reference evidence="2" key="1">
    <citation type="journal article" date="2017" name="Nature">
        <title>The sunflower genome provides insights into oil metabolism, flowering and Asterid evolution.</title>
        <authorList>
            <person name="Badouin H."/>
            <person name="Gouzy J."/>
            <person name="Grassa C.J."/>
            <person name="Murat F."/>
            <person name="Staton S.E."/>
            <person name="Cottret L."/>
            <person name="Lelandais-Briere C."/>
            <person name="Owens G.L."/>
            <person name="Carrere S."/>
            <person name="Mayjonade B."/>
            <person name="Legrand L."/>
            <person name="Gill N."/>
            <person name="Kane N.C."/>
            <person name="Bowers J.E."/>
            <person name="Hubner S."/>
            <person name="Bellec A."/>
            <person name="Berard A."/>
            <person name="Berges H."/>
            <person name="Blanchet N."/>
            <person name="Boniface M.C."/>
            <person name="Brunel D."/>
            <person name="Catrice O."/>
            <person name="Chaidir N."/>
            <person name="Claudel C."/>
            <person name="Donnadieu C."/>
            <person name="Faraut T."/>
            <person name="Fievet G."/>
            <person name="Helmstetter N."/>
            <person name="King M."/>
            <person name="Knapp S.J."/>
            <person name="Lai Z."/>
            <person name="Le Paslier M.C."/>
            <person name="Lippi Y."/>
            <person name="Lorenzon L."/>
            <person name="Mandel J.R."/>
            <person name="Marage G."/>
            <person name="Marchand G."/>
            <person name="Marquand E."/>
            <person name="Bret-Mestries E."/>
            <person name="Morien E."/>
            <person name="Nambeesan S."/>
            <person name="Nguyen T."/>
            <person name="Pegot-Espagnet P."/>
            <person name="Pouilly N."/>
            <person name="Raftis F."/>
            <person name="Sallet E."/>
            <person name="Schiex T."/>
            <person name="Thomas J."/>
            <person name="Vandecasteele C."/>
            <person name="Vares D."/>
            <person name="Vear F."/>
            <person name="Vautrin S."/>
            <person name="Crespi M."/>
            <person name="Mangin B."/>
            <person name="Burke J.M."/>
            <person name="Salse J."/>
            <person name="Munos S."/>
            <person name="Vincourt P."/>
            <person name="Rieseberg L.H."/>
            <person name="Langlade N.B."/>
        </authorList>
    </citation>
    <scope>NUCLEOTIDE SEQUENCE</scope>
    <source>
        <tissue evidence="2">Leaves</tissue>
    </source>
</reference>
<feature type="region of interest" description="Disordered" evidence="1">
    <location>
        <begin position="69"/>
        <end position="88"/>
    </location>
</feature>
<evidence type="ECO:0000313" key="2">
    <source>
        <dbReference type="EMBL" id="KAF5809643.1"/>
    </source>
</evidence>
<keyword evidence="3" id="KW-1185">Reference proteome</keyword>
<accession>A0A9K3J789</accession>
<dbReference type="Proteomes" id="UP000215914">
    <property type="component" value="Unassembled WGS sequence"/>
</dbReference>
<evidence type="ECO:0000256" key="1">
    <source>
        <dbReference type="SAM" id="MobiDB-lite"/>
    </source>
</evidence>
<gene>
    <name evidence="2" type="ORF">HanXRQr2_Chr04g0159661</name>
</gene>
<dbReference type="EMBL" id="MNCJ02000319">
    <property type="protein sequence ID" value="KAF5809643.1"/>
    <property type="molecule type" value="Genomic_DNA"/>
</dbReference>
<organism evidence="2 3">
    <name type="scientific">Helianthus annuus</name>
    <name type="common">Common sunflower</name>
    <dbReference type="NCBI Taxonomy" id="4232"/>
    <lineage>
        <taxon>Eukaryota</taxon>
        <taxon>Viridiplantae</taxon>
        <taxon>Streptophyta</taxon>
        <taxon>Embryophyta</taxon>
        <taxon>Tracheophyta</taxon>
        <taxon>Spermatophyta</taxon>
        <taxon>Magnoliopsida</taxon>
        <taxon>eudicotyledons</taxon>
        <taxon>Gunneridae</taxon>
        <taxon>Pentapetalae</taxon>
        <taxon>asterids</taxon>
        <taxon>campanulids</taxon>
        <taxon>Asterales</taxon>
        <taxon>Asteraceae</taxon>
        <taxon>Asteroideae</taxon>
        <taxon>Heliantheae alliance</taxon>
        <taxon>Heliantheae</taxon>
        <taxon>Helianthus</taxon>
    </lineage>
</organism>
<feature type="compositionally biased region" description="Basic and acidic residues" evidence="1">
    <location>
        <begin position="77"/>
        <end position="88"/>
    </location>
</feature>
<dbReference type="AlphaFoldDB" id="A0A9K3J789"/>
<proteinExistence type="predicted"/>
<sequence>MASRSTFKKANNSLSCAVFISESDKTDDILPTTGIFSSKFFTSSRSAFENANNSLSYDVFFTGFDKTDQASPTSLKADSDKENLLLSG</sequence>